<evidence type="ECO:0000256" key="12">
    <source>
        <dbReference type="ARBA" id="ARBA00022737"/>
    </source>
</evidence>
<dbReference type="CDD" id="cd03244">
    <property type="entry name" value="ABCC_MRP_domain2"/>
    <property type="match status" value="1"/>
</dbReference>
<dbReference type="CDD" id="cd18579">
    <property type="entry name" value="ABC_6TM_ABCC_D1"/>
    <property type="match status" value="1"/>
</dbReference>
<dbReference type="InterPro" id="IPR003593">
    <property type="entry name" value="AAA+_ATPase"/>
</dbReference>
<keyword evidence="9" id="KW-0813">Transport</keyword>
<evidence type="ECO:0000313" key="40">
    <source>
        <dbReference type="RefSeq" id="XP_046596322.1"/>
    </source>
</evidence>
<keyword evidence="10" id="KW-0597">Phosphoprotein</keyword>
<proteinExistence type="inferred from homology"/>
<evidence type="ECO:0000313" key="42">
    <source>
        <dbReference type="RefSeq" id="XP_046596324.1"/>
    </source>
</evidence>
<evidence type="ECO:0000256" key="24">
    <source>
        <dbReference type="ARBA" id="ARBA00023303"/>
    </source>
</evidence>
<evidence type="ECO:0000256" key="8">
    <source>
        <dbReference type="ARBA" id="ARBA00016668"/>
    </source>
</evidence>
<evidence type="ECO:0000313" key="41">
    <source>
        <dbReference type="RefSeq" id="XP_046596323.1"/>
    </source>
</evidence>
<feature type="transmembrane region" description="Helical" evidence="33">
    <location>
        <begin position="948"/>
        <end position="980"/>
    </location>
</feature>
<dbReference type="PANTHER" id="PTHR24223:SF456">
    <property type="entry name" value="MULTIDRUG RESISTANCE-ASSOCIATED PROTEIN LETHAL(2)03659"/>
    <property type="match status" value="1"/>
</dbReference>
<dbReference type="PROSITE" id="PS50929">
    <property type="entry name" value="ABC_TM1F"/>
    <property type="match status" value="2"/>
</dbReference>
<evidence type="ECO:0000256" key="9">
    <source>
        <dbReference type="ARBA" id="ARBA00022448"/>
    </source>
</evidence>
<dbReference type="GeneID" id="107220813"/>
<evidence type="ECO:0000259" key="34">
    <source>
        <dbReference type="PROSITE" id="PS50893"/>
    </source>
</evidence>
<dbReference type="SUPFAM" id="SSF52540">
    <property type="entry name" value="P-loop containing nucleoside triphosphate hydrolases"/>
    <property type="match status" value="2"/>
</dbReference>
<evidence type="ECO:0000256" key="21">
    <source>
        <dbReference type="ARBA" id="ARBA00023180"/>
    </source>
</evidence>
<dbReference type="PRINTS" id="PR01851">
    <property type="entry name" value="CYSFIBREGLTR"/>
</dbReference>
<keyword evidence="15" id="KW-0256">Endoplasmic reticulum</keyword>
<feature type="domain" description="ABC transporter" evidence="34">
    <location>
        <begin position="485"/>
        <end position="712"/>
    </location>
</feature>
<dbReference type="FunFam" id="1.20.1560.10:FF:000026">
    <property type="entry name" value="Multidrug resistance-associated protein lethal(2)03659"/>
    <property type="match status" value="1"/>
</dbReference>
<evidence type="ECO:0000256" key="27">
    <source>
        <dbReference type="ARBA" id="ARBA00031358"/>
    </source>
</evidence>
<dbReference type="InterPro" id="IPR050173">
    <property type="entry name" value="ABC_transporter_C-like"/>
</dbReference>
<evidence type="ECO:0000256" key="11">
    <source>
        <dbReference type="ARBA" id="ARBA00022692"/>
    </source>
</evidence>
<sequence>MDASKTRSTPNPRKKANIVSVLTWWWTIELFKKGYRKILIADDLHDPLSEDRSTALGDRLEKQWNYELETARKWGRQPSLLKTIFLTFRWEYFLLGLMQVLNEFVIRLGTPILLGGLLSYFKKDSNVMLEEALYYAGGIALASAVNVITLNQAIFGAFHIGGRIRVAVCSLVYRKALNLSMTALGETAPGKVVNLVANDVNRFDVVSVFLHYLWSAPISTLIITYFLYNKAGWAGIIGIAAVFIVVPLQSYLGKLSSKYRLQTALKTDERVQLMDEIVSGVQVIKMYAWEKPFCALIELARKLELRVVTKTSYLRGIYMSFNLFTTRMALWGTMIAMVFFDQELTADTIFVISAYFNILAQTMSSMFVRGVAETAECMVAVRRLQYFLMYDEFQKVIGHTKYSSENNIIRGSMQSVNQAPKSDLPYIDDELTDKSAVPDDYSREKANGVAILASDVLKDTVDLVNEKSKSVMDNKIALNKEQWAIKLTNVTAKWEPYSPENTLDSVNLQFDKGKLYAVIGMVGAGKSSLLSVLLGELPLSETKEFSDVIVKGSLSYAGQDAWVFGATVRQNIIFGQPYERQRYHRVTKACALLSDFEQFPQGDLTIVGDRGSSLSGGQRARINLARAVYRQADIYLLDDPLSAVDAHVGKHLFEECIQRYLAGKTRILVTHQLQYLQGVDAIILLNQGRAEIFSNYHELLASYPDYEALVGTMGEGDGTASERGLPSEKGMRRQYSSTSHRSQTPDASGSIDTDMEDEEEDSEGLDTVEGTSRGTIQGSVFLKYFQAGGSLFIAFIVAVLFIATQVAASLNDKFVSYWVDKEESRRMISLSSHESLDINDTGEGTNTTNLLQLSRDTQILLSTETYMYIYTGILVALFVAAIGRSMLFYKLCMWSSQSLHDRMFGSLIRTSMRFFDTNPSGRILNRFSKDMGAIDELLPKALLDAGQVIMLMIGSLIVASTVNAMFLIPVVIMGAIFAWIRKIYLRTSKNVKRLEGITRSPVFTHLNATLNGLNTIRAYGAQDILKYEFDKHQDLHTSSWYMFITTSTAFGFSLDFFCLIFITLVTFSFILIKGNFSGSQVGLAITQAMALTGVIQWGMRQSAEVANQLMSVERVIEYTQLAPEPNLRDKGITKKRKAKSMSQPPPPPPQDWPSYGCIRLIDVYMRYVEDEAPVLKGLNLVIRPGEKVGIVGRTGAGKSSLISALFRLAKIEGSMQIDDIDTGSICLEDLRARISIIPQDPVLFSGTLRRNLDPFEEFPDRLLWEALDEVELKDAITTGANGLDSRVLKGGSNYSVGQRQLVCLARAILRNNRILMLDEATANVDPHTDALIQRTIRTKFASCTVLTVAHRLNTIMDSDKVLLMDRGRMAEYDHPYLLLQNEYGHFNSMVKETGRAMYEQLAKIAEQSYKAK</sequence>
<comment type="similarity">
    <text evidence="5">Belongs to the ABC transporter superfamily. ABCC family. CFTR transporter (TC 3.A.1.202) subfamily.</text>
</comment>
<evidence type="ECO:0000313" key="45">
    <source>
        <dbReference type="RefSeq" id="XP_046596327.1"/>
    </source>
</evidence>
<keyword evidence="18" id="KW-0406">Ion transport</keyword>
<evidence type="ECO:0000256" key="14">
    <source>
        <dbReference type="ARBA" id="ARBA00022753"/>
    </source>
</evidence>
<dbReference type="Gene3D" id="3.40.50.300">
    <property type="entry name" value="P-loop containing nucleotide triphosphate hydrolases"/>
    <property type="match status" value="2"/>
</dbReference>
<dbReference type="GO" id="GO:0016887">
    <property type="term" value="F:ATP hydrolysis activity"/>
    <property type="evidence" value="ECO:0007669"/>
    <property type="project" value="InterPro"/>
</dbReference>
<reference evidence="37 38" key="1">
    <citation type="submission" date="2025-05" db="UniProtKB">
        <authorList>
            <consortium name="RefSeq"/>
        </authorList>
    </citation>
    <scope>IDENTIFICATION</scope>
    <source>
        <tissue evidence="37 38">Thorax and Abdomen</tissue>
    </source>
</reference>
<dbReference type="RefSeq" id="XP_046596320.1">
    <property type="nucleotide sequence ID" value="XM_046740364.1"/>
</dbReference>
<dbReference type="Proteomes" id="UP000829291">
    <property type="component" value="Chromosome 5"/>
</dbReference>
<dbReference type="GO" id="GO:0140359">
    <property type="term" value="F:ABC-type transporter activity"/>
    <property type="evidence" value="ECO:0007669"/>
    <property type="project" value="InterPro"/>
</dbReference>
<evidence type="ECO:0000256" key="4">
    <source>
        <dbReference type="ARBA" id="ARBA00004520"/>
    </source>
</evidence>
<feature type="domain" description="ABC transporter" evidence="34">
    <location>
        <begin position="1158"/>
        <end position="1391"/>
    </location>
</feature>
<dbReference type="RefSeq" id="XP_046596327.1">
    <property type="nucleotide sequence ID" value="XM_046740371.1"/>
</dbReference>
<evidence type="ECO:0000256" key="1">
    <source>
        <dbReference type="ARBA" id="ARBA00004195"/>
    </source>
</evidence>
<feature type="transmembrane region" description="Helical" evidence="33">
    <location>
        <begin position="1040"/>
        <end position="1069"/>
    </location>
</feature>
<dbReference type="InterPro" id="IPR036640">
    <property type="entry name" value="ABC1_TM_sf"/>
</dbReference>
<dbReference type="GO" id="GO:0031901">
    <property type="term" value="C:early endosome membrane"/>
    <property type="evidence" value="ECO:0007669"/>
    <property type="project" value="UniProtKB-SubCell"/>
</dbReference>
<dbReference type="RefSeq" id="XP_046596318.1">
    <property type="nucleotide sequence ID" value="XM_046740362.1"/>
</dbReference>
<evidence type="ECO:0000256" key="19">
    <source>
        <dbReference type="ARBA" id="ARBA00023136"/>
    </source>
</evidence>
<keyword evidence="14" id="KW-0967">Endosome</keyword>
<keyword evidence="24" id="KW-0407">Ion channel</keyword>
<dbReference type="Gene3D" id="1.20.1560.10">
    <property type="entry name" value="ABC transporter type 1, transmembrane domain"/>
    <property type="match status" value="2"/>
</dbReference>
<evidence type="ECO:0000256" key="2">
    <source>
        <dbReference type="ARBA" id="ARBA00004424"/>
    </source>
</evidence>
<keyword evidence="13" id="KW-0547">Nucleotide-binding</keyword>
<dbReference type="GO" id="GO:0005789">
    <property type="term" value="C:endoplasmic reticulum membrane"/>
    <property type="evidence" value="ECO:0007669"/>
    <property type="project" value="UniProtKB-SubCell"/>
</dbReference>
<evidence type="ECO:0000256" key="18">
    <source>
        <dbReference type="ARBA" id="ARBA00023065"/>
    </source>
</evidence>
<feature type="transmembrane region" description="Helical" evidence="33">
    <location>
        <begin position="233"/>
        <end position="252"/>
    </location>
</feature>
<name>A0A6J0BMJ9_NEOLC</name>
<keyword evidence="19 33" id="KW-0472">Membrane</keyword>
<dbReference type="InterPro" id="IPR044746">
    <property type="entry name" value="ABCC_6TM_D1"/>
</dbReference>
<feature type="transmembrane region" description="Helical" evidence="33">
    <location>
        <begin position="208"/>
        <end position="227"/>
    </location>
</feature>
<dbReference type="GO" id="GO:0016324">
    <property type="term" value="C:apical plasma membrane"/>
    <property type="evidence" value="ECO:0007669"/>
    <property type="project" value="UniProtKB-SubCell"/>
</dbReference>
<feature type="transmembrane region" description="Helical" evidence="33">
    <location>
        <begin position="133"/>
        <end position="155"/>
    </location>
</feature>
<gene>
    <name evidence="37 38 39 40 41 42 43 44 45 46" type="primary">LOC107220813</name>
</gene>
<dbReference type="PROSITE" id="PS00211">
    <property type="entry name" value="ABC_TRANSPORTER_1"/>
    <property type="match status" value="2"/>
</dbReference>
<keyword evidence="11 33" id="KW-0812">Transmembrane</keyword>
<evidence type="ECO:0000313" key="38">
    <source>
        <dbReference type="RefSeq" id="XP_046596319.1"/>
    </source>
</evidence>
<evidence type="ECO:0000256" key="17">
    <source>
        <dbReference type="ARBA" id="ARBA00022989"/>
    </source>
</evidence>
<feature type="region of interest" description="Disordered" evidence="32">
    <location>
        <begin position="715"/>
        <end position="770"/>
    </location>
</feature>
<feature type="transmembrane region" description="Helical" evidence="33">
    <location>
        <begin position="867"/>
        <end position="889"/>
    </location>
</feature>
<evidence type="ECO:0000313" key="44">
    <source>
        <dbReference type="RefSeq" id="XP_046596326.1"/>
    </source>
</evidence>
<dbReference type="GO" id="GO:0055038">
    <property type="term" value="C:recycling endosome membrane"/>
    <property type="evidence" value="ECO:0007669"/>
    <property type="project" value="UniProtKB-SubCell"/>
</dbReference>
<dbReference type="RefSeq" id="XP_046596323.1">
    <property type="nucleotide sequence ID" value="XM_046740367.1"/>
</dbReference>
<accession>A0A6J0BMJ9</accession>
<evidence type="ECO:0000256" key="5">
    <source>
        <dbReference type="ARBA" id="ARBA00009118"/>
    </source>
</evidence>
<keyword evidence="22" id="KW-0868">Chloride</keyword>
<feature type="transmembrane region" description="Helical" evidence="33">
    <location>
        <begin position="316"/>
        <end position="338"/>
    </location>
</feature>
<feature type="compositionally biased region" description="Acidic residues" evidence="32">
    <location>
        <begin position="753"/>
        <end position="766"/>
    </location>
</feature>
<keyword evidence="36" id="KW-1185">Reference proteome</keyword>
<evidence type="ECO:0000256" key="6">
    <source>
        <dbReference type="ARBA" id="ARBA00009726"/>
    </source>
</evidence>
<feature type="region of interest" description="Disordered" evidence="32">
    <location>
        <begin position="1132"/>
        <end position="1151"/>
    </location>
</feature>
<comment type="catalytic activity">
    <reaction evidence="31">
        <text>ATP + H2O = ADP + phosphate + H(+)</text>
        <dbReference type="Rhea" id="RHEA:13065"/>
        <dbReference type="ChEBI" id="CHEBI:15377"/>
        <dbReference type="ChEBI" id="CHEBI:15378"/>
        <dbReference type="ChEBI" id="CHEBI:30616"/>
        <dbReference type="ChEBI" id="CHEBI:43474"/>
        <dbReference type="ChEBI" id="CHEBI:456216"/>
    </reaction>
    <physiologicalReaction direction="left-to-right" evidence="31">
        <dbReference type="Rhea" id="RHEA:13066"/>
    </physiologicalReaction>
</comment>
<dbReference type="RefSeq" id="XP_046596326.1">
    <property type="nucleotide sequence ID" value="XM_046740370.1"/>
</dbReference>
<dbReference type="SUPFAM" id="SSF90123">
    <property type="entry name" value="ABC transporter transmembrane region"/>
    <property type="match status" value="2"/>
</dbReference>
<keyword evidence="12" id="KW-0677">Repeat</keyword>
<evidence type="ECO:0000256" key="25">
    <source>
        <dbReference type="ARBA" id="ARBA00024167"/>
    </source>
</evidence>
<dbReference type="RefSeq" id="XP_046596328.1">
    <property type="nucleotide sequence ID" value="XM_046740372.1"/>
</dbReference>
<evidence type="ECO:0000313" key="39">
    <source>
        <dbReference type="RefSeq" id="XP_046596320.1"/>
    </source>
</evidence>
<feature type="domain" description="ABC transmembrane type-1" evidence="35">
    <location>
        <begin position="795"/>
        <end position="1107"/>
    </location>
</feature>
<evidence type="ECO:0000256" key="32">
    <source>
        <dbReference type="SAM" id="MobiDB-lite"/>
    </source>
</evidence>
<dbReference type="PROSITE" id="PS50893">
    <property type="entry name" value="ABC_TRANSPORTER_2"/>
    <property type="match status" value="2"/>
</dbReference>
<feature type="transmembrane region" description="Helical" evidence="33">
    <location>
        <begin position="791"/>
        <end position="810"/>
    </location>
</feature>
<dbReference type="GO" id="GO:0005260">
    <property type="term" value="F:intracellularly ATP-gated chloride channel activity"/>
    <property type="evidence" value="ECO:0007669"/>
    <property type="project" value="UniProtKB-EC"/>
</dbReference>
<evidence type="ECO:0000256" key="30">
    <source>
        <dbReference type="ARBA" id="ARBA00044653"/>
    </source>
</evidence>
<keyword evidence="20" id="KW-0869">Chloride channel</keyword>
<dbReference type="Pfam" id="PF00005">
    <property type="entry name" value="ABC_tran"/>
    <property type="match status" value="2"/>
</dbReference>
<feature type="compositionally biased region" description="Polar residues" evidence="32">
    <location>
        <begin position="734"/>
        <end position="751"/>
    </location>
</feature>
<evidence type="ECO:0000256" key="13">
    <source>
        <dbReference type="ARBA" id="ARBA00022741"/>
    </source>
</evidence>
<dbReference type="RefSeq" id="XP_046596324.1">
    <property type="nucleotide sequence ID" value="XM_046740368.1"/>
</dbReference>
<evidence type="ECO:0000313" key="36">
    <source>
        <dbReference type="Proteomes" id="UP000829291"/>
    </source>
</evidence>
<dbReference type="CDD" id="cd03250">
    <property type="entry name" value="ABCC_MRP_domain1"/>
    <property type="match status" value="1"/>
</dbReference>
<keyword evidence="23" id="KW-0413">Isomerase</keyword>
<evidence type="ECO:0000256" key="16">
    <source>
        <dbReference type="ARBA" id="ARBA00022840"/>
    </source>
</evidence>
<dbReference type="RefSeq" id="XP_046596325.1">
    <property type="nucleotide sequence ID" value="XM_046740369.1"/>
</dbReference>
<evidence type="ECO:0000256" key="10">
    <source>
        <dbReference type="ARBA" id="ARBA00022553"/>
    </source>
</evidence>
<dbReference type="InterPro" id="IPR009147">
    <property type="entry name" value="CFTR/ABCC7"/>
</dbReference>
<dbReference type="InterPro" id="IPR003439">
    <property type="entry name" value="ABC_transporter-like_ATP-bd"/>
</dbReference>
<dbReference type="EC" id="5.6.1.6" evidence="7"/>
<dbReference type="FunFam" id="1.20.1560.10:FF:000014">
    <property type="entry name" value="Multidrug resistance-associated protein member 4"/>
    <property type="match status" value="1"/>
</dbReference>
<dbReference type="GO" id="GO:0034707">
    <property type="term" value="C:chloride channel complex"/>
    <property type="evidence" value="ECO:0007669"/>
    <property type="project" value="UniProtKB-KW"/>
</dbReference>
<evidence type="ECO:0000313" key="46">
    <source>
        <dbReference type="RefSeq" id="XP_046596328.1"/>
    </source>
</evidence>
<organism evidence="36 46">
    <name type="scientific">Neodiprion lecontei</name>
    <name type="common">Redheaded pine sawfly</name>
    <dbReference type="NCBI Taxonomy" id="441921"/>
    <lineage>
        <taxon>Eukaryota</taxon>
        <taxon>Metazoa</taxon>
        <taxon>Ecdysozoa</taxon>
        <taxon>Arthropoda</taxon>
        <taxon>Hexapoda</taxon>
        <taxon>Insecta</taxon>
        <taxon>Pterygota</taxon>
        <taxon>Neoptera</taxon>
        <taxon>Endopterygota</taxon>
        <taxon>Hymenoptera</taxon>
        <taxon>Tenthredinoidea</taxon>
        <taxon>Diprionidae</taxon>
        <taxon>Diprioninae</taxon>
        <taxon>Neodiprion</taxon>
    </lineage>
</organism>
<dbReference type="FunFam" id="3.40.50.300:FF:000973">
    <property type="entry name" value="Multidrug resistance-associated protein 4"/>
    <property type="match status" value="1"/>
</dbReference>
<evidence type="ECO:0000256" key="29">
    <source>
        <dbReference type="ARBA" id="ARBA00034073"/>
    </source>
</evidence>
<protein>
    <recommendedName>
        <fullName evidence="8">Cystic fibrosis transmembrane conductance regulator</fullName>
        <ecNumber evidence="7">5.6.1.6</ecNumber>
    </recommendedName>
    <alternativeName>
        <fullName evidence="26">ATP-binding cassette sub-family C member 7</fullName>
    </alternativeName>
    <alternativeName>
        <fullName evidence="27">Channel conductance-controlling ATPase</fullName>
    </alternativeName>
    <alternativeName>
        <fullName evidence="28">cAMP-dependent chloride channel</fullName>
    </alternativeName>
</protein>
<dbReference type="GO" id="GO:0005524">
    <property type="term" value="F:ATP binding"/>
    <property type="evidence" value="ECO:0007669"/>
    <property type="project" value="UniProtKB-KW"/>
</dbReference>
<dbReference type="Pfam" id="PF00664">
    <property type="entry name" value="ABC_membrane"/>
    <property type="match status" value="2"/>
</dbReference>
<comment type="subcellular location">
    <subcellularLocation>
        <location evidence="2">Apical cell membrane</location>
        <topology evidence="2">Multi-pass membrane protein</topology>
    </subcellularLocation>
    <subcellularLocation>
        <location evidence="4">Early endosome membrane</location>
        <topology evidence="4">Multi-pass membrane protein</topology>
    </subcellularLocation>
    <subcellularLocation>
        <location evidence="3">Endoplasmic reticulum membrane</location>
        <topology evidence="3">Multi-pass membrane protein</topology>
    </subcellularLocation>
    <subcellularLocation>
        <location evidence="1">Recycling endosome membrane</location>
        <topology evidence="1">Multi-pass membrane protein</topology>
    </subcellularLocation>
</comment>
<dbReference type="RefSeq" id="XP_046596322.1">
    <property type="nucleotide sequence ID" value="XM_046740366.1"/>
</dbReference>
<evidence type="ECO:0000256" key="20">
    <source>
        <dbReference type="ARBA" id="ARBA00023173"/>
    </source>
</evidence>
<dbReference type="SMART" id="SM00382">
    <property type="entry name" value="AAA"/>
    <property type="match status" value="2"/>
</dbReference>
<keyword evidence="21" id="KW-0325">Glycoprotein</keyword>
<comment type="catalytic activity">
    <reaction evidence="25">
        <text>chloride(in) = chloride(out)</text>
        <dbReference type="Rhea" id="RHEA:29823"/>
        <dbReference type="ChEBI" id="CHEBI:17996"/>
    </reaction>
</comment>
<evidence type="ECO:0000313" key="37">
    <source>
        <dbReference type="RefSeq" id="XP_046596318.1"/>
    </source>
</evidence>
<dbReference type="RefSeq" id="XP_046596319.1">
    <property type="nucleotide sequence ID" value="XM_046740363.1"/>
</dbReference>
<evidence type="ECO:0000256" key="22">
    <source>
        <dbReference type="ARBA" id="ARBA00023214"/>
    </source>
</evidence>
<dbReference type="InterPro" id="IPR017871">
    <property type="entry name" value="ABC_transporter-like_CS"/>
</dbReference>
<evidence type="ECO:0000259" key="35">
    <source>
        <dbReference type="PROSITE" id="PS50929"/>
    </source>
</evidence>
<comment type="catalytic activity">
    <reaction evidence="29">
        <text>ATP + H2O + closed Cl(-) channel = ADP + phosphate + open Cl(-) channel.</text>
        <dbReference type="EC" id="5.6.1.6"/>
    </reaction>
</comment>
<comment type="catalytic activity">
    <reaction evidence="30">
        <text>hydrogencarbonate(in) = hydrogencarbonate(out)</text>
        <dbReference type="Rhea" id="RHEA:28695"/>
        <dbReference type="ChEBI" id="CHEBI:17544"/>
    </reaction>
</comment>
<dbReference type="InterPro" id="IPR027417">
    <property type="entry name" value="P-loop_NTPase"/>
</dbReference>
<comment type="similarity">
    <text evidence="6">Belongs to the ABC transporter superfamily. ABCC family. Conjugate transporter (TC 3.A.1.208) subfamily.</text>
</comment>
<evidence type="ECO:0000313" key="43">
    <source>
        <dbReference type="RefSeq" id="XP_046596325.1"/>
    </source>
</evidence>
<dbReference type="PANTHER" id="PTHR24223">
    <property type="entry name" value="ATP-BINDING CASSETTE SUB-FAMILY C"/>
    <property type="match status" value="1"/>
</dbReference>
<dbReference type="InterPro" id="IPR011527">
    <property type="entry name" value="ABC1_TM_dom"/>
</dbReference>
<evidence type="ECO:0000256" key="33">
    <source>
        <dbReference type="SAM" id="Phobius"/>
    </source>
</evidence>
<keyword evidence="17 33" id="KW-1133">Transmembrane helix</keyword>
<evidence type="ECO:0000256" key="3">
    <source>
        <dbReference type="ARBA" id="ARBA00004477"/>
    </source>
</evidence>
<evidence type="ECO:0000256" key="23">
    <source>
        <dbReference type="ARBA" id="ARBA00023235"/>
    </source>
</evidence>
<feature type="domain" description="ABC transmembrane type-1" evidence="35">
    <location>
        <begin position="105"/>
        <end position="367"/>
    </location>
</feature>
<dbReference type="FunFam" id="3.40.50.300:FF:000163">
    <property type="entry name" value="Multidrug resistance-associated protein member 4"/>
    <property type="match status" value="1"/>
</dbReference>
<evidence type="ECO:0000256" key="15">
    <source>
        <dbReference type="ARBA" id="ARBA00022824"/>
    </source>
</evidence>
<dbReference type="KEGG" id="nlo:107220813"/>
<evidence type="ECO:0000256" key="7">
    <source>
        <dbReference type="ARBA" id="ARBA00012195"/>
    </source>
</evidence>
<evidence type="ECO:0000256" key="28">
    <source>
        <dbReference type="ARBA" id="ARBA00033163"/>
    </source>
</evidence>
<evidence type="ECO:0000256" key="31">
    <source>
        <dbReference type="ARBA" id="ARBA00048778"/>
    </source>
</evidence>
<keyword evidence="16 37" id="KW-0067">ATP-binding</keyword>
<evidence type="ECO:0000256" key="26">
    <source>
        <dbReference type="ARBA" id="ARBA00029720"/>
    </source>
</evidence>